<name>A0ACC3BDY9_9EURO</name>
<dbReference type="Proteomes" id="UP001177260">
    <property type="component" value="Unassembled WGS sequence"/>
</dbReference>
<accession>A0ACC3BDY9</accession>
<dbReference type="EMBL" id="JAOPJF010000005">
    <property type="protein sequence ID" value="KAK1149014.1"/>
    <property type="molecule type" value="Genomic_DNA"/>
</dbReference>
<sequence>MTFKDVVRRSPLTRYGKAIREAPREIILNRHLMLSCFIYAVGGVPVNEIRIFISIVYVGFGVGAALSFLVNDLIGRIWSFRLYTLIWCVGSMMAIFSPNVQVLYAARVIQGLGFGPLTVSGPMSIVEIAPAEIRGLLTSWFLLLMSVGLFGSVFCALGVYRHVPVGNLQFQTVWFTPMVLMALCMIGTFSLGESPRWLFLVHRREEAIASLVKLRGLPVNHPRVERELRDIEDDISRTAEAVRNSSFWTIAKETFTVPSNLRRLQQCIMCYALAQLSGANLITSYLVPVLEIVGAGGNTAHSMFLSGMYGLAKFFFVLIATFFFVDTLGRRNSLFVGAGLQMITHVYLAVYIRYTQKGPVPESASNAAIAALFIHAFGYGVGLYILPYIFGGELWPNRIRSFGGAVGQAFHWLFIYGMQYSMPSILSSFDQWGAFLFFAGWCAVGILYTYFMVPEIAGLSVEEIEELFRGPWFSAHRGARTIVVEGCPGAGADGLDRSWTNDDEKRDGDKC</sequence>
<reference evidence="1 2" key="1">
    <citation type="journal article" date="2023" name="ACS Omega">
        <title>Identification of the Neoaspergillic Acid Biosynthesis Gene Cluster by Establishing an In Vitro CRISPR-Ribonucleoprotein Genetic System in Aspergillus melleus.</title>
        <authorList>
            <person name="Yuan B."/>
            <person name="Grau M.F."/>
            <person name="Murata R.M."/>
            <person name="Torok T."/>
            <person name="Venkateswaran K."/>
            <person name="Stajich J.E."/>
            <person name="Wang C.C.C."/>
        </authorList>
    </citation>
    <scope>NUCLEOTIDE SEQUENCE [LARGE SCALE GENOMIC DNA]</scope>
    <source>
        <strain evidence="1 2">IMV 1140</strain>
    </source>
</reference>
<proteinExistence type="predicted"/>
<organism evidence="1 2">
    <name type="scientific">Aspergillus melleus</name>
    <dbReference type="NCBI Taxonomy" id="138277"/>
    <lineage>
        <taxon>Eukaryota</taxon>
        <taxon>Fungi</taxon>
        <taxon>Dikarya</taxon>
        <taxon>Ascomycota</taxon>
        <taxon>Pezizomycotina</taxon>
        <taxon>Eurotiomycetes</taxon>
        <taxon>Eurotiomycetidae</taxon>
        <taxon>Eurotiales</taxon>
        <taxon>Aspergillaceae</taxon>
        <taxon>Aspergillus</taxon>
        <taxon>Aspergillus subgen. Circumdati</taxon>
    </lineage>
</organism>
<evidence type="ECO:0000313" key="2">
    <source>
        <dbReference type="Proteomes" id="UP001177260"/>
    </source>
</evidence>
<gene>
    <name evidence="1" type="ORF">N8T08_007689</name>
</gene>
<keyword evidence="2" id="KW-1185">Reference proteome</keyword>
<protein>
    <submittedName>
        <fullName evidence="1">Uncharacterized protein</fullName>
    </submittedName>
</protein>
<evidence type="ECO:0000313" key="1">
    <source>
        <dbReference type="EMBL" id="KAK1149014.1"/>
    </source>
</evidence>
<comment type="caution">
    <text evidence="1">The sequence shown here is derived from an EMBL/GenBank/DDBJ whole genome shotgun (WGS) entry which is preliminary data.</text>
</comment>